<organism evidence="1 2">
    <name type="scientific">Nocardia pseudobrasiliensis</name>
    <dbReference type="NCBI Taxonomy" id="45979"/>
    <lineage>
        <taxon>Bacteria</taxon>
        <taxon>Bacillati</taxon>
        <taxon>Actinomycetota</taxon>
        <taxon>Actinomycetes</taxon>
        <taxon>Mycobacteriales</taxon>
        <taxon>Nocardiaceae</taxon>
        <taxon>Nocardia</taxon>
    </lineage>
</organism>
<comment type="caution">
    <text evidence="1">The sequence shown here is derived from an EMBL/GenBank/DDBJ whole genome shotgun (WGS) entry which is preliminary data.</text>
</comment>
<protein>
    <submittedName>
        <fullName evidence="1">Uncharacterized protein</fullName>
    </submittedName>
</protein>
<proteinExistence type="predicted"/>
<dbReference type="EMBL" id="QQBC01000001">
    <property type="protein sequence ID" value="RDI68831.1"/>
    <property type="molecule type" value="Genomic_DNA"/>
</dbReference>
<keyword evidence="2" id="KW-1185">Reference proteome</keyword>
<evidence type="ECO:0000313" key="2">
    <source>
        <dbReference type="Proteomes" id="UP000254869"/>
    </source>
</evidence>
<dbReference type="AlphaFoldDB" id="A0A370IFA3"/>
<gene>
    <name evidence="1" type="ORF">DFR76_101366</name>
</gene>
<evidence type="ECO:0000313" key="1">
    <source>
        <dbReference type="EMBL" id="RDI68831.1"/>
    </source>
</evidence>
<name>A0A370IFA3_9NOCA</name>
<reference evidence="1 2" key="1">
    <citation type="submission" date="2018-07" db="EMBL/GenBank/DDBJ databases">
        <title>Genomic Encyclopedia of Type Strains, Phase IV (KMG-IV): sequencing the most valuable type-strain genomes for metagenomic binning, comparative biology and taxonomic classification.</title>
        <authorList>
            <person name="Goeker M."/>
        </authorList>
    </citation>
    <scope>NUCLEOTIDE SEQUENCE [LARGE SCALE GENOMIC DNA]</scope>
    <source>
        <strain evidence="1 2">DSM 44290</strain>
    </source>
</reference>
<sequence length="104" mass="10901">MNGIINIASIGVAASAIPCVHLASRGVLALQGTGLSAVSIFGTEHTGPKHAHTTDKPMRSWHPVYADAFTGANAAVVRPTADLQAARLRDASPATVIRSRHRLR</sequence>
<accession>A0A370IFA3</accession>
<dbReference type="Proteomes" id="UP000254869">
    <property type="component" value="Unassembled WGS sequence"/>
</dbReference>